<protein>
    <recommendedName>
        <fullName evidence="4">No apical meristem-associated C-terminal domain-containing protein</fullName>
    </recommendedName>
</protein>
<name>A0A8T0WX31_PANVG</name>
<accession>A0A8T0WX31</accession>
<gene>
    <name evidence="2" type="ORF">PVAP13_1NG239619</name>
</gene>
<dbReference type="AlphaFoldDB" id="A0A8T0WX31"/>
<evidence type="ECO:0000313" key="2">
    <source>
        <dbReference type="EMBL" id="KAG2650897.1"/>
    </source>
</evidence>
<dbReference type="PANTHER" id="PTHR44947:SF1">
    <property type="entry name" value="OS11G0303800 PROTEIN"/>
    <property type="match status" value="1"/>
</dbReference>
<feature type="region of interest" description="Disordered" evidence="1">
    <location>
        <begin position="192"/>
        <end position="225"/>
    </location>
</feature>
<comment type="caution">
    <text evidence="2">The sequence shown here is derived from an EMBL/GenBank/DDBJ whole genome shotgun (WGS) entry which is preliminary data.</text>
</comment>
<dbReference type="PANTHER" id="PTHR44947">
    <property type="entry name" value="OS05G0501001 PROTEIN"/>
    <property type="match status" value="1"/>
</dbReference>
<keyword evidence="3" id="KW-1185">Reference proteome</keyword>
<sequence>MLQQPYFPPLQHFGENSHYVGATNNLQPPSPAPEPHPNGRASIDLDEEVGVDASRSVKKRYWSHEEEVKLASAWLNTSKDPIHGNEKKSDSFWSQITKEFNQNKQREHHRDTNSLKIHWTRLSKMINEFNGYWISVCKMNKSGYSDDQLMDEAQKRYEKKNEKPFTLIHWWKILKDEPKWCTFVAQSEKDKSKKNGQAIDVDGIAEQRPIGRESAKQERRGKRKADQVMDGIEILGENINKIVEVTQERKKEREQTIEAQLEISRMSLQTAKEHKEAKLLETYTSLLARDTSQMSAEAKISHEKTLVKMEKMIFKNDDEP</sequence>
<proteinExistence type="predicted"/>
<evidence type="ECO:0000256" key="1">
    <source>
        <dbReference type="SAM" id="MobiDB-lite"/>
    </source>
</evidence>
<organism evidence="2 3">
    <name type="scientific">Panicum virgatum</name>
    <name type="common">Blackwell switchgrass</name>
    <dbReference type="NCBI Taxonomy" id="38727"/>
    <lineage>
        <taxon>Eukaryota</taxon>
        <taxon>Viridiplantae</taxon>
        <taxon>Streptophyta</taxon>
        <taxon>Embryophyta</taxon>
        <taxon>Tracheophyta</taxon>
        <taxon>Spermatophyta</taxon>
        <taxon>Magnoliopsida</taxon>
        <taxon>Liliopsida</taxon>
        <taxon>Poales</taxon>
        <taxon>Poaceae</taxon>
        <taxon>PACMAD clade</taxon>
        <taxon>Panicoideae</taxon>
        <taxon>Panicodae</taxon>
        <taxon>Paniceae</taxon>
        <taxon>Panicinae</taxon>
        <taxon>Panicum</taxon>
        <taxon>Panicum sect. Hiantes</taxon>
    </lineage>
</organism>
<dbReference type="EMBL" id="CM029038">
    <property type="protein sequence ID" value="KAG2650897.1"/>
    <property type="molecule type" value="Genomic_DNA"/>
</dbReference>
<evidence type="ECO:0008006" key="4">
    <source>
        <dbReference type="Google" id="ProtNLM"/>
    </source>
</evidence>
<evidence type="ECO:0000313" key="3">
    <source>
        <dbReference type="Proteomes" id="UP000823388"/>
    </source>
</evidence>
<dbReference type="Proteomes" id="UP000823388">
    <property type="component" value="Chromosome 1N"/>
</dbReference>
<reference evidence="2" key="1">
    <citation type="submission" date="2020-05" db="EMBL/GenBank/DDBJ databases">
        <title>WGS assembly of Panicum virgatum.</title>
        <authorList>
            <person name="Lovell J.T."/>
            <person name="Jenkins J."/>
            <person name="Shu S."/>
            <person name="Juenger T.E."/>
            <person name="Schmutz J."/>
        </authorList>
    </citation>
    <scope>NUCLEOTIDE SEQUENCE</scope>
    <source>
        <strain evidence="2">AP13</strain>
    </source>
</reference>
<feature type="region of interest" description="Disordered" evidence="1">
    <location>
        <begin position="1"/>
        <end position="49"/>
    </location>
</feature>
<feature type="compositionally biased region" description="Basic and acidic residues" evidence="1">
    <location>
        <begin position="209"/>
        <end position="218"/>
    </location>
</feature>